<organism evidence="1">
    <name type="scientific">Rhizophora mucronata</name>
    <name type="common">Asiatic mangrove</name>
    <dbReference type="NCBI Taxonomy" id="61149"/>
    <lineage>
        <taxon>Eukaryota</taxon>
        <taxon>Viridiplantae</taxon>
        <taxon>Streptophyta</taxon>
        <taxon>Embryophyta</taxon>
        <taxon>Tracheophyta</taxon>
        <taxon>Spermatophyta</taxon>
        <taxon>Magnoliopsida</taxon>
        <taxon>eudicotyledons</taxon>
        <taxon>Gunneridae</taxon>
        <taxon>Pentapetalae</taxon>
        <taxon>rosids</taxon>
        <taxon>fabids</taxon>
        <taxon>Malpighiales</taxon>
        <taxon>Rhizophoraceae</taxon>
        <taxon>Rhizophora</taxon>
    </lineage>
</organism>
<dbReference type="AlphaFoldDB" id="A0A2P2PJ19"/>
<dbReference type="EMBL" id="GGEC01074276">
    <property type="protein sequence ID" value="MBX54760.1"/>
    <property type="molecule type" value="Transcribed_RNA"/>
</dbReference>
<sequence>MDGCPQEKLVFYAPFYLLIIRFSGELRNSN</sequence>
<evidence type="ECO:0000313" key="1">
    <source>
        <dbReference type="EMBL" id="MBX54760.1"/>
    </source>
</evidence>
<name>A0A2P2PJ19_RHIMU</name>
<proteinExistence type="predicted"/>
<reference evidence="1" key="1">
    <citation type="submission" date="2018-02" db="EMBL/GenBank/DDBJ databases">
        <title>Rhizophora mucronata_Transcriptome.</title>
        <authorList>
            <person name="Meera S.P."/>
            <person name="Sreeshan A."/>
            <person name="Augustine A."/>
        </authorList>
    </citation>
    <scope>NUCLEOTIDE SEQUENCE</scope>
    <source>
        <tissue evidence="1">Leaf</tissue>
    </source>
</reference>
<protein>
    <submittedName>
        <fullName evidence="1">Uncharacterized protein</fullName>
    </submittedName>
</protein>
<accession>A0A2P2PJ19</accession>